<feature type="compositionally biased region" description="Pro residues" evidence="1">
    <location>
        <begin position="256"/>
        <end position="286"/>
    </location>
</feature>
<gene>
    <name evidence="4" type="ORF">D9Q98_006675</name>
</gene>
<dbReference type="Gene3D" id="2.60.120.740">
    <property type="match status" value="1"/>
</dbReference>
<feature type="signal peptide" evidence="2">
    <location>
        <begin position="1"/>
        <end position="30"/>
    </location>
</feature>
<dbReference type="OrthoDB" id="512298at2759"/>
<dbReference type="Gene3D" id="2.160.20.10">
    <property type="entry name" value="Single-stranded right-handed beta-helix, Pectin lyase-like"/>
    <property type="match status" value="1"/>
</dbReference>
<dbReference type="Pfam" id="PF12708">
    <property type="entry name" value="Pect-lyase_RHGA_epim"/>
    <property type="match status" value="1"/>
</dbReference>
<evidence type="ECO:0000256" key="1">
    <source>
        <dbReference type="SAM" id="MobiDB-lite"/>
    </source>
</evidence>
<dbReference type="AlphaFoldDB" id="A0A9D4TKR2"/>
<organism evidence="4 5">
    <name type="scientific">Chlorella vulgaris</name>
    <name type="common">Green alga</name>
    <dbReference type="NCBI Taxonomy" id="3077"/>
    <lineage>
        <taxon>Eukaryota</taxon>
        <taxon>Viridiplantae</taxon>
        <taxon>Chlorophyta</taxon>
        <taxon>core chlorophytes</taxon>
        <taxon>Trebouxiophyceae</taxon>
        <taxon>Chlorellales</taxon>
        <taxon>Chlorellaceae</taxon>
        <taxon>Chlorella clade</taxon>
        <taxon>Chlorella</taxon>
    </lineage>
</organism>
<dbReference type="Proteomes" id="UP001055712">
    <property type="component" value="Unassembled WGS sequence"/>
</dbReference>
<dbReference type="InterPro" id="IPR012334">
    <property type="entry name" value="Pectin_lyas_fold"/>
</dbReference>
<dbReference type="InterPro" id="IPR000922">
    <property type="entry name" value="Lectin_gal-bd_dom"/>
</dbReference>
<dbReference type="SUPFAM" id="SSF51126">
    <property type="entry name" value="Pectin lyase-like"/>
    <property type="match status" value="1"/>
</dbReference>
<comment type="caution">
    <text evidence="4">The sequence shown here is derived from an EMBL/GenBank/DDBJ whole genome shotgun (WGS) entry which is preliminary data.</text>
</comment>
<sequence length="845" mass="88920">MIIIRKHAGTLSRKALSLLLLVACCGVALAATDEQHHLSRRTVHARRLEAGSSSSEGAAGGGNSAVAAKLPGRRWLAASASPPAYEYWELPPEEDIRVPAQSVTQYDTSQAVVFQITQHFDNLAAELGLEDGGKAPAAGGEGDIPPVTGPAWSDMDTTLRVVEGSVSRPSCVMPGAVISGIIWPVYGQLQIGCNSSLSYSLIAPACLGQRSCAVFASNGVFGDPCPGTPKSLTFTYRCSSPTATPAFSSPPGMLSPSPPPPSPMPSPMPSPPPSPAPSPPPPPPSPDMIFNTLPAQPRLTTPISPNPPALDVSFPPTLFLPAPPALPAGCPGGPSGNVASYGARGDSYANDAAALLRANAAPGGGMLYFPVGVYRISSSLTLTKPVLMGANTRFLVDKGVTLRLMAQPRRAPLRGDPLFAGAGKVVFGTAGLEVFPQWWLGPDRSQAVALQAAADSCELPCTLLQTTAFNLDRGVAFNPRNGFFATAKALIVGAGGSGEGISLLPGSYTMPLSFSGILNFAQWGLRLLVRILLAGKRLIFLPGVRDVNIQSGLLTNNVNGLVLSASPTQPLTNVTISHISVAQNNQFTTVFSSVGDNSVFQDVTVRVNFELMGGSRQPNSPAAGTVFRGGAPTLRNTRMVVQAMDPAQFLVVTKWVAVRTETAKPVSNFLFRSDCWNGGFEKSGALVEGAFRNSYFMVYTSGSMNGRIFVFSSSSNNNTLSMGNNAAGGEWPLATTLNTPNAFNGGKPVVEQGLWVSTRTTKDWLPNEQRTFYLFTYFAQAANPKTNMQCISWAGWNPGVSCDSVQRALTSAAGGNNQIALTLTNRSNKIIPPGFYHRFGVQVAP</sequence>
<feature type="region of interest" description="Disordered" evidence="1">
    <location>
        <begin position="40"/>
        <end position="64"/>
    </location>
</feature>
<evidence type="ECO:0000259" key="3">
    <source>
        <dbReference type="PROSITE" id="PS50228"/>
    </source>
</evidence>
<dbReference type="PROSITE" id="PS50228">
    <property type="entry name" value="SUEL_LECTIN"/>
    <property type="match status" value="1"/>
</dbReference>
<feature type="domain" description="SUEL-type lectin" evidence="3">
    <location>
        <begin position="164"/>
        <end position="239"/>
    </location>
</feature>
<dbReference type="Pfam" id="PF02140">
    <property type="entry name" value="SUEL_Lectin"/>
    <property type="match status" value="1"/>
</dbReference>
<protein>
    <recommendedName>
        <fullName evidence="3">SUEL-type lectin domain-containing protein</fullName>
    </recommendedName>
</protein>
<evidence type="ECO:0000313" key="4">
    <source>
        <dbReference type="EMBL" id="KAI3428296.1"/>
    </source>
</evidence>
<dbReference type="InterPro" id="IPR043159">
    <property type="entry name" value="Lectin_gal-bd_sf"/>
</dbReference>
<dbReference type="InterPro" id="IPR011050">
    <property type="entry name" value="Pectin_lyase_fold/virulence"/>
</dbReference>
<name>A0A9D4TKR2_CHLVU</name>
<feature type="compositionally biased region" description="Low complexity" evidence="1">
    <location>
        <begin position="243"/>
        <end position="255"/>
    </location>
</feature>
<dbReference type="GO" id="GO:0030246">
    <property type="term" value="F:carbohydrate binding"/>
    <property type="evidence" value="ECO:0007669"/>
    <property type="project" value="InterPro"/>
</dbReference>
<proteinExistence type="predicted"/>
<feature type="chain" id="PRO_5038735263" description="SUEL-type lectin domain-containing protein" evidence="2">
    <location>
        <begin position="31"/>
        <end position="845"/>
    </location>
</feature>
<dbReference type="InterPro" id="IPR024535">
    <property type="entry name" value="RHGA/B-epi-like_pectate_lyase"/>
</dbReference>
<dbReference type="EMBL" id="SIDB01000009">
    <property type="protein sequence ID" value="KAI3428296.1"/>
    <property type="molecule type" value="Genomic_DNA"/>
</dbReference>
<keyword evidence="2" id="KW-0732">Signal</keyword>
<dbReference type="PANTHER" id="PTHR46780">
    <property type="entry name" value="PROTEIN EVA-1"/>
    <property type="match status" value="1"/>
</dbReference>
<evidence type="ECO:0000256" key="2">
    <source>
        <dbReference type="SAM" id="SignalP"/>
    </source>
</evidence>
<accession>A0A9D4TKR2</accession>
<keyword evidence="5" id="KW-1185">Reference proteome</keyword>
<evidence type="ECO:0000313" key="5">
    <source>
        <dbReference type="Proteomes" id="UP001055712"/>
    </source>
</evidence>
<reference evidence="4" key="1">
    <citation type="journal article" date="2019" name="Plant J.">
        <title>Chlorella vulgaris genome assembly and annotation reveals the molecular basis for metabolic acclimation to high light conditions.</title>
        <authorList>
            <person name="Cecchin M."/>
            <person name="Marcolungo L."/>
            <person name="Rossato M."/>
            <person name="Girolomoni L."/>
            <person name="Cosentino E."/>
            <person name="Cuine S."/>
            <person name="Li-Beisson Y."/>
            <person name="Delledonne M."/>
            <person name="Ballottari M."/>
        </authorList>
    </citation>
    <scope>NUCLEOTIDE SEQUENCE</scope>
    <source>
        <strain evidence="4">211/11P</strain>
    </source>
</reference>
<feature type="region of interest" description="Disordered" evidence="1">
    <location>
        <begin position="243"/>
        <end position="308"/>
    </location>
</feature>
<reference evidence="4" key="2">
    <citation type="submission" date="2020-11" db="EMBL/GenBank/DDBJ databases">
        <authorList>
            <person name="Cecchin M."/>
            <person name="Marcolungo L."/>
            <person name="Rossato M."/>
            <person name="Girolomoni L."/>
            <person name="Cosentino E."/>
            <person name="Cuine S."/>
            <person name="Li-Beisson Y."/>
            <person name="Delledonne M."/>
            <person name="Ballottari M."/>
        </authorList>
    </citation>
    <scope>NUCLEOTIDE SEQUENCE</scope>
    <source>
        <strain evidence="4">211/11P</strain>
        <tissue evidence="4">Whole cell</tissue>
    </source>
</reference>